<keyword evidence="2" id="KW-1185">Reference proteome</keyword>
<dbReference type="AlphaFoldDB" id="A0A6A6D7A1"/>
<gene>
    <name evidence="1" type="ORF">K469DRAFT_648369</name>
</gene>
<feature type="non-terminal residue" evidence="1">
    <location>
        <position position="1"/>
    </location>
</feature>
<dbReference type="EMBL" id="ML995268">
    <property type="protein sequence ID" value="KAF2174328.1"/>
    <property type="molecule type" value="Genomic_DNA"/>
</dbReference>
<sequence>TLGAIRRSRLLYTAVVRPTILYSAQIWGTRDNGNLIVKNLVRPLQKTQNQCLRKIIGAYKRTPTAAIKREIAVPLITLYID</sequence>
<dbReference type="OrthoDB" id="3940699at2759"/>
<evidence type="ECO:0000313" key="2">
    <source>
        <dbReference type="Proteomes" id="UP000800200"/>
    </source>
</evidence>
<feature type="non-terminal residue" evidence="1">
    <location>
        <position position="81"/>
    </location>
</feature>
<accession>A0A6A6D7A1</accession>
<name>A0A6A6D7A1_9PEZI</name>
<evidence type="ECO:0000313" key="1">
    <source>
        <dbReference type="EMBL" id="KAF2174328.1"/>
    </source>
</evidence>
<reference evidence="1" key="1">
    <citation type="journal article" date="2020" name="Stud. Mycol.">
        <title>101 Dothideomycetes genomes: a test case for predicting lifestyles and emergence of pathogens.</title>
        <authorList>
            <person name="Haridas S."/>
            <person name="Albert R."/>
            <person name="Binder M."/>
            <person name="Bloem J."/>
            <person name="Labutti K."/>
            <person name="Salamov A."/>
            <person name="Andreopoulos B."/>
            <person name="Baker S."/>
            <person name="Barry K."/>
            <person name="Bills G."/>
            <person name="Bluhm B."/>
            <person name="Cannon C."/>
            <person name="Castanera R."/>
            <person name="Culley D."/>
            <person name="Daum C."/>
            <person name="Ezra D."/>
            <person name="Gonzalez J."/>
            <person name="Henrissat B."/>
            <person name="Kuo A."/>
            <person name="Liang C."/>
            <person name="Lipzen A."/>
            <person name="Lutzoni F."/>
            <person name="Magnuson J."/>
            <person name="Mondo S."/>
            <person name="Nolan M."/>
            <person name="Ohm R."/>
            <person name="Pangilinan J."/>
            <person name="Park H.-J."/>
            <person name="Ramirez L."/>
            <person name="Alfaro M."/>
            <person name="Sun H."/>
            <person name="Tritt A."/>
            <person name="Yoshinaga Y."/>
            <person name="Zwiers L.-H."/>
            <person name="Turgeon B."/>
            <person name="Goodwin S."/>
            <person name="Spatafora J."/>
            <person name="Crous P."/>
            <person name="Grigoriev I."/>
        </authorList>
    </citation>
    <scope>NUCLEOTIDE SEQUENCE</scope>
    <source>
        <strain evidence="1">CBS 207.26</strain>
    </source>
</reference>
<organism evidence="1 2">
    <name type="scientific">Zopfia rhizophila CBS 207.26</name>
    <dbReference type="NCBI Taxonomy" id="1314779"/>
    <lineage>
        <taxon>Eukaryota</taxon>
        <taxon>Fungi</taxon>
        <taxon>Dikarya</taxon>
        <taxon>Ascomycota</taxon>
        <taxon>Pezizomycotina</taxon>
        <taxon>Dothideomycetes</taxon>
        <taxon>Dothideomycetes incertae sedis</taxon>
        <taxon>Zopfiaceae</taxon>
        <taxon>Zopfia</taxon>
    </lineage>
</organism>
<protein>
    <submittedName>
        <fullName evidence="1">Uncharacterized protein</fullName>
    </submittedName>
</protein>
<dbReference type="Proteomes" id="UP000800200">
    <property type="component" value="Unassembled WGS sequence"/>
</dbReference>
<proteinExistence type="predicted"/>